<feature type="binding site" evidence="19">
    <location>
        <position position="719"/>
    </location>
    <ligand>
        <name>ATP</name>
        <dbReference type="ChEBI" id="CHEBI:30616"/>
        <label>2</label>
    </ligand>
</feature>
<comment type="function">
    <text evidence="17 19">Large subunit of the glutamine-dependent carbamoyl phosphate synthetase (CPSase). CPSase catalyzes the formation of carbamoyl phosphate from the ammonia moiety of glutamine, carbonate, and phosphate donated by ATP, constituting the first step of 2 biosynthetic pathways, one leading to arginine and/or urea and the other to pyrimidine nucleotides. The large subunit (synthetase) binds the substrates ammonia (free or transferred from glutamine from the small subunit), hydrogencarbonate and ATP and carries out an ATP-coupled ligase reaction, activating hydrogencarbonate by forming carboxy phosphate which reacts with ammonia to form carbamoyl phosphate.</text>
</comment>
<comment type="caution">
    <text evidence="19">Lacks conserved residue(s) required for the propagation of feature annotation.</text>
</comment>
<dbReference type="HAMAP" id="MF_01210_B">
    <property type="entry name" value="CPSase_L_chain_B"/>
    <property type="match status" value="1"/>
</dbReference>
<dbReference type="InterPro" id="IPR011761">
    <property type="entry name" value="ATP-grasp"/>
</dbReference>
<feature type="binding site" evidence="19">
    <location>
        <position position="301"/>
    </location>
    <ligand>
        <name>Mg(2+)</name>
        <dbReference type="ChEBI" id="CHEBI:18420"/>
        <label>2</label>
    </ligand>
</feature>
<dbReference type="FunFam" id="3.40.50.20:FF:000003">
    <property type="entry name" value="Carbamoyl-phosphate synthase large chain"/>
    <property type="match status" value="1"/>
</dbReference>
<feature type="binding site" evidence="19">
    <location>
        <position position="839"/>
    </location>
    <ligand>
        <name>ATP</name>
        <dbReference type="ChEBI" id="CHEBI:30616"/>
        <label>2</label>
    </ligand>
</feature>
<dbReference type="FunFam" id="1.10.1030.10:FF:000002">
    <property type="entry name" value="Carbamoyl-phosphate synthase large chain"/>
    <property type="match status" value="1"/>
</dbReference>
<dbReference type="AlphaFoldDB" id="A0A515ENS4"/>
<evidence type="ECO:0000256" key="9">
    <source>
        <dbReference type="ARBA" id="ARBA00022737"/>
    </source>
</evidence>
<sequence length="1090" mass="118251">MPKRTDIKTILIIGAGPIIIGQACEFDYSGVQACKALREEGYRVVLINSNPATIMTDPATADVTYIEPITWQTVEKIIAKERPDAILPTMGGQTALNCALDLWHHGVLEKYKVELIGATPEAIDKAEDRLKFKDAMTKIGLGSARSGIAHSMDEAWAVQKTLGFPTVIRPSFTLGGTGGGIAYNSEEFETICKRGLEASPTNELLIEESLLGWKEYEMEVVRDKADNCIIVCSIENLDPMGVHTGDSITVAPAQTLTDKEYQILRNASLAVLREIGVDTGGSNVQFSINPKDGRMVVIEMNPRVSRSSALASKATGFPIAKVAAKLAVGYTLDELRNDITGGATPASFEPSIDYVVTKIPRFAFEKFPAADSRLTTQMKSVGEVMAMGRTFQESFQKALRGLEVGVDGMNEKTQDREVLEKELGAPGPERIWYVGDAFAQGMSVDEVYAITKIDPWFLVQIEQIVKIELEIERLPQPDSGSALDRIDAATLRSLKQKGFSDRRLARQFKTTDKAVREKRRALGVRPVYKRVDTCAAEFSTNTAYMYSTYEADGSECEAAPTNNKKIMVLGGGPNRIGQGIEFDYCCVHAALAMREDGYETIMVNCNPETVSTDYDTSDRLYFEPLTLEDVLEIVDKEKPVGVIVQYGGQTPLKLALDLEANGVPIIGTSPDMIDAAEDRERFQKLLHELKLRQPPNATARTEPEALEKAAALGYPLVVRPSYVLGGRAMEIVHEQRDLERYMREAVKVSHDSPVLLDRFLNDAIECDVDCIRDAGADGIEGATFIGGVMEHIEQAGVHSGDSACSLPPYSLGTDTVAEIKRQTAAMAKALNVVGLMNVQFAIQNVDGKDVIYVLEVNPRASRTVPFVSKATGIQLAKVAARCMVGQSLASQGITAEVNPPYFSVKEAVFPFVKFPGVDTILGPEMKSTGEVMGVGKTFGEAFVKSQLGAGTKLPRAGRAFLSVKSADKPRAIEVARALAHMGFTVSATKGTAAAVNAAGVACEVVNKVTEGRPNIVDMIKNNEIALVINTVEERRNAIADSRLIRTSALLARVTTFTTIAGAEAAVQGMPHLDHLDVISIQEMHAQLAAA</sequence>
<feature type="binding site" evidence="19">
    <location>
        <position position="299"/>
    </location>
    <ligand>
        <name>ATP</name>
        <dbReference type="ChEBI" id="CHEBI:30616"/>
        <label>1</label>
    </ligand>
</feature>
<feature type="binding site" evidence="19">
    <location>
        <position position="765"/>
    </location>
    <ligand>
        <name>ATP</name>
        <dbReference type="ChEBI" id="CHEBI:30616"/>
        <label>2</label>
    </ligand>
</feature>
<dbReference type="KEGG" id="rhg:EXZ61_09170"/>
<feature type="region of interest" description="Carboxyphosphate synthetic domain" evidence="19">
    <location>
        <begin position="1"/>
        <end position="403"/>
    </location>
</feature>
<dbReference type="EMBL" id="CP036282">
    <property type="protein sequence ID" value="QDL54322.1"/>
    <property type="molecule type" value="Genomic_DNA"/>
</dbReference>
<dbReference type="UniPathway" id="UPA00068">
    <property type="reaction ID" value="UER00171"/>
</dbReference>
<keyword evidence="23" id="KW-1185">Reference proteome</keyword>
<feature type="binding site" evidence="19">
    <location>
        <position position="242"/>
    </location>
    <ligand>
        <name>ATP</name>
        <dbReference type="ChEBI" id="CHEBI:30616"/>
        <label>1</label>
    </ligand>
</feature>
<evidence type="ECO:0000256" key="2">
    <source>
        <dbReference type="ARBA" id="ARBA00004812"/>
    </source>
</evidence>
<dbReference type="SUPFAM" id="SSF48108">
    <property type="entry name" value="Carbamoyl phosphate synthetase, large subunit connection domain"/>
    <property type="match status" value="1"/>
</dbReference>
<dbReference type="GO" id="GO:0004087">
    <property type="term" value="F:carbamoyl-phosphate synthase (ammonia) activity"/>
    <property type="evidence" value="ECO:0007669"/>
    <property type="project" value="UniProtKB-EC"/>
</dbReference>
<dbReference type="SMART" id="SM01096">
    <property type="entry name" value="CPSase_L_D3"/>
    <property type="match status" value="1"/>
</dbReference>
<dbReference type="FunFam" id="3.40.50.20:FF:000001">
    <property type="entry name" value="Carbamoyl-phosphate synthase large chain"/>
    <property type="match status" value="1"/>
</dbReference>
<keyword evidence="9 19" id="KW-0677">Repeat</keyword>
<dbReference type="PROSITE" id="PS00867">
    <property type="entry name" value="CPSASE_2"/>
    <property type="match status" value="2"/>
</dbReference>
<dbReference type="Gene3D" id="3.40.50.1380">
    <property type="entry name" value="Methylglyoxal synthase-like domain"/>
    <property type="match status" value="1"/>
</dbReference>
<evidence type="ECO:0000256" key="14">
    <source>
        <dbReference type="ARBA" id="ARBA00023211"/>
    </source>
</evidence>
<dbReference type="InterPro" id="IPR005479">
    <property type="entry name" value="CPAse_ATP-bd"/>
</dbReference>
<keyword evidence="7 19" id="KW-0028">Amino-acid biosynthesis</keyword>
<feature type="binding site" evidence="19">
    <location>
        <position position="210"/>
    </location>
    <ligand>
        <name>ATP</name>
        <dbReference type="ChEBI" id="CHEBI:30616"/>
        <label>1</label>
    </ligand>
</feature>
<feature type="binding site" evidence="19">
    <location>
        <position position="855"/>
    </location>
    <ligand>
        <name>ATP</name>
        <dbReference type="ChEBI" id="CHEBI:30616"/>
        <label>2</label>
    </ligand>
</feature>
<feature type="binding site" evidence="19">
    <location>
        <position position="839"/>
    </location>
    <ligand>
        <name>Mg(2+)</name>
        <dbReference type="ChEBI" id="CHEBI:18420"/>
        <label>3</label>
    </ligand>
</feature>
<organism evidence="22 23">
    <name type="scientific">Rhodoferax aquaticus</name>
    <dbReference type="NCBI Taxonomy" id="2527691"/>
    <lineage>
        <taxon>Bacteria</taxon>
        <taxon>Pseudomonadati</taxon>
        <taxon>Pseudomonadota</taxon>
        <taxon>Betaproteobacteria</taxon>
        <taxon>Burkholderiales</taxon>
        <taxon>Comamonadaceae</taxon>
        <taxon>Rhodoferax</taxon>
    </lineage>
</organism>
<protein>
    <recommendedName>
        <fullName evidence="19">Carbamoyl phosphate synthase large chain</fullName>
        <ecNumber evidence="19">6.3.4.16</ecNumber>
        <ecNumber evidence="19">6.3.5.5</ecNumber>
    </recommendedName>
    <alternativeName>
        <fullName evidence="19">Carbamoyl phosphate synthetase ammonia chain</fullName>
    </alternativeName>
</protein>
<feature type="binding site" evidence="19">
    <location>
        <position position="799"/>
    </location>
    <ligand>
        <name>ATP</name>
        <dbReference type="ChEBI" id="CHEBI:30616"/>
        <label>2</label>
    </ligand>
</feature>
<evidence type="ECO:0000256" key="18">
    <source>
        <dbReference type="ARBA" id="ARBA00062056"/>
    </source>
</evidence>
<evidence type="ECO:0000256" key="6">
    <source>
        <dbReference type="ARBA" id="ARBA00022598"/>
    </source>
</evidence>
<feature type="binding site" evidence="19">
    <location>
        <position position="285"/>
    </location>
    <ligand>
        <name>ATP</name>
        <dbReference type="ChEBI" id="CHEBI:30616"/>
        <label>1</label>
    </ligand>
</feature>
<feature type="binding site" evidence="19">
    <location>
        <position position="129"/>
    </location>
    <ligand>
        <name>ATP</name>
        <dbReference type="ChEBI" id="CHEBI:30616"/>
        <label>1</label>
    </ligand>
</feature>
<evidence type="ECO:0000256" key="10">
    <source>
        <dbReference type="ARBA" id="ARBA00022741"/>
    </source>
</evidence>
<accession>A0A515ENS4</accession>
<feature type="region of interest" description="Allosteric domain" evidence="19">
    <location>
        <begin position="951"/>
        <end position="1090"/>
    </location>
</feature>
<dbReference type="SUPFAM" id="SSF56059">
    <property type="entry name" value="Glutathione synthetase ATP-binding domain-like"/>
    <property type="match status" value="2"/>
</dbReference>
<evidence type="ECO:0000256" key="1">
    <source>
        <dbReference type="ARBA" id="ARBA00001936"/>
    </source>
</evidence>
<evidence type="ECO:0000313" key="22">
    <source>
        <dbReference type="EMBL" id="QDL54322.1"/>
    </source>
</evidence>
<feature type="binding site" evidence="19">
    <location>
        <position position="798"/>
    </location>
    <ligand>
        <name>ATP</name>
        <dbReference type="ChEBI" id="CHEBI:30616"/>
        <label>2</label>
    </ligand>
</feature>
<keyword evidence="12" id="KW-0460">Magnesium</keyword>
<feature type="binding site" evidence="19">
    <location>
        <position position="299"/>
    </location>
    <ligand>
        <name>Mn(2+)</name>
        <dbReference type="ChEBI" id="CHEBI:29035"/>
        <label>1</label>
    </ligand>
</feature>
<dbReference type="InterPro" id="IPR005480">
    <property type="entry name" value="CPSase_lsu_oligo"/>
</dbReference>
<comment type="cofactor">
    <cofactor evidence="19">
        <name>Mg(2+)</name>
        <dbReference type="ChEBI" id="CHEBI:18420"/>
    </cofactor>
    <cofactor evidence="19">
        <name>Mn(2+)</name>
        <dbReference type="ChEBI" id="CHEBI:29035"/>
    </cofactor>
    <text evidence="19">Binds 4 Mg(2+) or Mn(2+) ions per subunit.</text>
</comment>
<dbReference type="Pfam" id="PF02142">
    <property type="entry name" value="MGS"/>
    <property type="match status" value="1"/>
</dbReference>
<dbReference type="SUPFAM" id="SSF52335">
    <property type="entry name" value="Methylglyoxal synthase-like"/>
    <property type="match status" value="1"/>
</dbReference>
<evidence type="ECO:0000256" key="13">
    <source>
        <dbReference type="ARBA" id="ARBA00022975"/>
    </source>
</evidence>
<dbReference type="PROSITE" id="PS51855">
    <property type="entry name" value="MGS"/>
    <property type="match status" value="1"/>
</dbReference>
<evidence type="ECO:0000256" key="17">
    <source>
        <dbReference type="ARBA" id="ARBA00057223"/>
    </source>
</evidence>
<comment type="subunit">
    <text evidence="18 19">Composed of two chains; the small (or glutamine) chain promotes the hydrolysis of glutamine to ammonia, which is used by the large (or ammonia) chain to synthesize carbamoyl phosphate. Tetramer of heterodimers (alpha,beta)4.</text>
</comment>
<dbReference type="SMART" id="SM00851">
    <property type="entry name" value="MGS"/>
    <property type="match status" value="1"/>
</dbReference>
<dbReference type="InterPro" id="IPR006275">
    <property type="entry name" value="CPSase_lsu"/>
</dbReference>
<keyword evidence="6 19" id="KW-0436">Ligase</keyword>
<feature type="binding site" evidence="19">
    <location>
        <position position="855"/>
    </location>
    <ligand>
        <name>Mg(2+)</name>
        <dbReference type="ChEBI" id="CHEBI:18420"/>
        <label>4</label>
    </ligand>
</feature>
<dbReference type="InterPro" id="IPR036897">
    <property type="entry name" value="CarbamoylP_synth_lsu_oligo_sf"/>
</dbReference>
<dbReference type="SUPFAM" id="SSF52440">
    <property type="entry name" value="PreATP-grasp domain"/>
    <property type="match status" value="2"/>
</dbReference>
<dbReference type="Gene3D" id="3.30.470.20">
    <property type="entry name" value="ATP-grasp fold, B domain"/>
    <property type="match status" value="2"/>
</dbReference>
<evidence type="ECO:0000256" key="11">
    <source>
        <dbReference type="ARBA" id="ARBA00022840"/>
    </source>
</evidence>
<reference evidence="23" key="2">
    <citation type="journal article" date="2020" name="Int. J. Syst. Evol. Microbiol.">
        <title>Genomic insights into a novel species Rhodoferax aquaticus sp. nov., isolated from freshwater.</title>
        <authorList>
            <person name="Li T."/>
            <person name="Zhuo Y."/>
            <person name="Jin C.Z."/>
            <person name="Wu X."/>
            <person name="Ko S.R."/>
            <person name="Jin F.J."/>
            <person name="Ahn C.Y."/>
            <person name="Oh H.M."/>
            <person name="Lee H.G."/>
            <person name="Jin L."/>
        </authorList>
    </citation>
    <scope>NUCLEOTIDE SEQUENCE [LARGE SCALE GENOMIC DNA]</scope>
    <source>
        <strain evidence="23">Gr-4</strain>
    </source>
</reference>
<dbReference type="HAMAP" id="MF_01210_A">
    <property type="entry name" value="CPSase_L_chain_A"/>
    <property type="match status" value="1"/>
</dbReference>
<keyword evidence="10 19" id="KW-0547">Nucleotide-binding</keyword>
<feature type="binding site" evidence="19">
    <location>
        <position position="299"/>
    </location>
    <ligand>
        <name>Mg(2+)</name>
        <dbReference type="ChEBI" id="CHEBI:18420"/>
        <label>1</label>
    </ligand>
</feature>
<evidence type="ECO:0000256" key="15">
    <source>
        <dbReference type="ARBA" id="ARBA00047359"/>
    </source>
</evidence>
<feature type="binding site" evidence="19">
    <location>
        <position position="855"/>
    </location>
    <ligand>
        <name>Mn(2+)</name>
        <dbReference type="ChEBI" id="CHEBI:29035"/>
        <label>3</label>
    </ligand>
</feature>
<feature type="binding site" evidence="19">
    <location>
        <position position="243"/>
    </location>
    <ligand>
        <name>ATP</name>
        <dbReference type="ChEBI" id="CHEBI:30616"/>
        <label>1</label>
    </ligand>
</feature>
<keyword evidence="13 19" id="KW-0665">Pyrimidine biosynthesis</keyword>
<feature type="binding site" evidence="19">
    <location>
        <position position="215"/>
    </location>
    <ligand>
        <name>ATP</name>
        <dbReference type="ChEBI" id="CHEBI:30616"/>
        <label>1</label>
    </ligand>
</feature>
<feature type="binding site" evidence="19">
    <location>
        <position position="301"/>
    </location>
    <ligand>
        <name>Mn(2+)</name>
        <dbReference type="ChEBI" id="CHEBI:29035"/>
        <label>2</label>
    </ligand>
</feature>
<feature type="binding site" evidence="19">
    <location>
        <position position="855"/>
    </location>
    <ligand>
        <name>Mn(2+)</name>
        <dbReference type="ChEBI" id="CHEBI:29035"/>
        <label>4</label>
    </ligand>
</feature>
<feature type="binding site" evidence="19">
    <location>
        <position position="208"/>
    </location>
    <ligand>
        <name>ATP</name>
        <dbReference type="ChEBI" id="CHEBI:30616"/>
        <label>1</label>
    </ligand>
</feature>
<comment type="cofactor">
    <cofactor evidence="1">
        <name>Mn(2+)</name>
        <dbReference type="ChEBI" id="CHEBI:29035"/>
    </cofactor>
</comment>
<dbReference type="InterPro" id="IPR011607">
    <property type="entry name" value="MGS-like_dom"/>
</dbReference>
<feature type="binding site" evidence="19">
    <location>
        <position position="241"/>
    </location>
    <ligand>
        <name>ATP</name>
        <dbReference type="ChEBI" id="CHEBI:30616"/>
        <label>1</label>
    </ligand>
</feature>
<keyword evidence="14" id="KW-0464">Manganese</keyword>
<feature type="domain" description="ATP-grasp" evidence="20">
    <location>
        <begin position="683"/>
        <end position="884"/>
    </location>
</feature>
<evidence type="ECO:0000256" key="4">
    <source>
        <dbReference type="ARBA" id="ARBA00009799"/>
    </source>
</evidence>
<dbReference type="GO" id="GO:0004088">
    <property type="term" value="F:carbamoyl-phosphate synthase (glutamine-hydrolyzing) activity"/>
    <property type="evidence" value="ECO:0007669"/>
    <property type="project" value="UniProtKB-UniRule"/>
</dbReference>
<dbReference type="Proteomes" id="UP000317365">
    <property type="component" value="Chromosome"/>
</dbReference>
<dbReference type="GO" id="GO:0006541">
    <property type="term" value="P:glutamine metabolic process"/>
    <property type="evidence" value="ECO:0007669"/>
    <property type="project" value="TreeGrafter"/>
</dbReference>
<dbReference type="InterPro" id="IPR033937">
    <property type="entry name" value="MGS_CPS_CarB"/>
</dbReference>
<dbReference type="Pfam" id="PF02787">
    <property type="entry name" value="CPSase_L_D3"/>
    <property type="match status" value="1"/>
</dbReference>
<dbReference type="EC" id="6.3.4.16" evidence="19"/>
<dbReference type="FunFam" id="3.30.470.20:FF:000013">
    <property type="entry name" value="Carbamoyl-phosphate synthase large chain"/>
    <property type="match status" value="1"/>
</dbReference>
<dbReference type="GO" id="GO:0006526">
    <property type="term" value="P:L-arginine biosynthetic process"/>
    <property type="evidence" value="ECO:0007669"/>
    <property type="project" value="UniProtKB-UniRule"/>
</dbReference>
<feature type="domain" description="ATP-grasp" evidence="20">
    <location>
        <begin position="133"/>
        <end position="328"/>
    </location>
</feature>
<evidence type="ECO:0000313" key="23">
    <source>
        <dbReference type="Proteomes" id="UP000317365"/>
    </source>
</evidence>
<dbReference type="PRINTS" id="PR00098">
    <property type="entry name" value="CPSASE"/>
</dbReference>
<dbReference type="PANTHER" id="PTHR11405">
    <property type="entry name" value="CARBAMOYLTRANSFERASE FAMILY MEMBER"/>
    <property type="match status" value="1"/>
</dbReference>
<feature type="binding site" evidence="19">
    <location>
        <position position="176"/>
    </location>
    <ligand>
        <name>ATP</name>
        <dbReference type="ChEBI" id="CHEBI:30616"/>
        <label>1</label>
    </ligand>
</feature>
<feature type="binding site" evidence="19">
    <location>
        <position position="857"/>
    </location>
    <ligand>
        <name>Mg(2+)</name>
        <dbReference type="ChEBI" id="CHEBI:18420"/>
        <label>4</label>
    </ligand>
</feature>
<dbReference type="EC" id="6.3.5.5" evidence="19"/>
<feature type="binding site" evidence="19">
    <location>
        <position position="285"/>
    </location>
    <ligand>
        <name>Mn(2+)</name>
        <dbReference type="ChEBI" id="CHEBI:29035"/>
        <label>1</label>
    </ligand>
</feature>
<feature type="binding site" evidence="19">
    <location>
        <position position="299"/>
    </location>
    <ligand>
        <name>Mg(2+)</name>
        <dbReference type="ChEBI" id="CHEBI:18420"/>
        <label>2</label>
    </ligand>
</feature>
<feature type="binding site" evidence="19">
    <location>
        <position position="175"/>
    </location>
    <ligand>
        <name>ATP</name>
        <dbReference type="ChEBI" id="CHEBI:30616"/>
        <label>1</label>
    </ligand>
</feature>
<dbReference type="UniPathway" id="UPA00070">
    <property type="reaction ID" value="UER00115"/>
</dbReference>
<feature type="binding site" evidence="19">
    <location>
        <position position="796"/>
    </location>
    <ligand>
        <name>ATP</name>
        <dbReference type="ChEBI" id="CHEBI:30616"/>
        <label>2</label>
    </ligand>
</feature>
<dbReference type="GO" id="GO:0005737">
    <property type="term" value="C:cytoplasm"/>
    <property type="evidence" value="ECO:0007669"/>
    <property type="project" value="TreeGrafter"/>
</dbReference>
<proteinExistence type="inferred from homology"/>
<dbReference type="InterPro" id="IPR036914">
    <property type="entry name" value="MGS-like_dom_sf"/>
</dbReference>
<evidence type="ECO:0000256" key="12">
    <source>
        <dbReference type="ARBA" id="ARBA00022842"/>
    </source>
</evidence>
<comment type="pathway">
    <text evidence="2 19">Pyrimidine metabolism; UMP biosynthesis via de novo pathway; (S)-dihydroorotate from bicarbonate: step 1/3.</text>
</comment>
<feature type="binding site" evidence="19">
    <location>
        <position position="797"/>
    </location>
    <ligand>
        <name>ATP</name>
        <dbReference type="ChEBI" id="CHEBI:30616"/>
        <label>2</label>
    </ligand>
</feature>
<feature type="binding site" evidence="19">
    <location>
        <position position="285"/>
    </location>
    <ligand>
        <name>Mg(2+)</name>
        <dbReference type="ChEBI" id="CHEBI:18420"/>
        <label>1</label>
    </ligand>
</feature>
<feature type="binding site" evidence="19">
    <location>
        <position position="839"/>
    </location>
    <ligand>
        <name>Mn(2+)</name>
        <dbReference type="ChEBI" id="CHEBI:29035"/>
        <label>3</label>
    </ligand>
</feature>
<evidence type="ECO:0000256" key="8">
    <source>
        <dbReference type="ARBA" id="ARBA00022723"/>
    </source>
</evidence>
<dbReference type="PROSITE" id="PS51257">
    <property type="entry name" value="PROKAR_LIPOPROTEIN"/>
    <property type="match status" value="1"/>
</dbReference>
<comment type="catalytic activity">
    <reaction evidence="16 19">
        <text>hydrogencarbonate + L-glutamine + 2 ATP + H2O = carbamoyl phosphate + L-glutamate + 2 ADP + phosphate + 2 H(+)</text>
        <dbReference type="Rhea" id="RHEA:18633"/>
        <dbReference type="ChEBI" id="CHEBI:15377"/>
        <dbReference type="ChEBI" id="CHEBI:15378"/>
        <dbReference type="ChEBI" id="CHEBI:17544"/>
        <dbReference type="ChEBI" id="CHEBI:29985"/>
        <dbReference type="ChEBI" id="CHEBI:30616"/>
        <dbReference type="ChEBI" id="CHEBI:43474"/>
        <dbReference type="ChEBI" id="CHEBI:58228"/>
        <dbReference type="ChEBI" id="CHEBI:58359"/>
        <dbReference type="ChEBI" id="CHEBI:456216"/>
        <dbReference type="EC" id="6.3.5.5"/>
    </reaction>
</comment>
<evidence type="ECO:0000256" key="16">
    <source>
        <dbReference type="ARBA" id="ARBA00048816"/>
    </source>
</evidence>
<evidence type="ECO:0000259" key="20">
    <source>
        <dbReference type="PROSITE" id="PS50975"/>
    </source>
</evidence>
<dbReference type="CDD" id="cd01424">
    <property type="entry name" value="MGS_CPS_II"/>
    <property type="match status" value="1"/>
</dbReference>
<dbReference type="Pfam" id="PF02786">
    <property type="entry name" value="CPSase_L_D2"/>
    <property type="match status" value="2"/>
</dbReference>
<dbReference type="PANTHER" id="PTHR11405:SF53">
    <property type="entry name" value="CARBAMOYL-PHOSPHATE SYNTHASE [AMMONIA], MITOCHONDRIAL"/>
    <property type="match status" value="1"/>
</dbReference>
<comment type="pathway">
    <text evidence="3 19">Amino-acid biosynthesis; L-arginine biosynthesis; carbamoyl phosphate from bicarbonate: step 1/1.</text>
</comment>
<feature type="domain" description="MGS-like" evidence="21">
    <location>
        <begin position="951"/>
        <end position="1090"/>
    </location>
</feature>
<keyword evidence="5 19" id="KW-0055">Arginine biosynthesis</keyword>
<dbReference type="Pfam" id="PF25596">
    <property type="entry name" value="CPSase_L_D1"/>
    <property type="match status" value="2"/>
</dbReference>
<dbReference type="NCBIfam" id="TIGR01369">
    <property type="entry name" value="CPSaseII_lrg"/>
    <property type="match status" value="1"/>
</dbReference>
<feature type="binding site" evidence="19">
    <location>
        <position position="758"/>
    </location>
    <ligand>
        <name>ATP</name>
        <dbReference type="ChEBI" id="CHEBI:30616"/>
        <label>2</label>
    </ligand>
</feature>
<evidence type="ECO:0000256" key="3">
    <source>
        <dbReference type="ARBA" id="ARBA00005077"/>
    </source>
</evidence>
<evidence type="ECO:0000256" key="5">
    <source>
        <dbReference type="ARBA" id="ARBA00022571"/>
    </source>
</evidence>
<reference evidence="23" key="1">
    <citation type="submission" date="2019-02" db="EMBL/GenBank/DDBJ databases">
        <title>Complete genome sequence of Rhodoferax sp. Gr-4.</title>
        <authorList>
            <person name="Jin L."/>
        </authorList>
    </citation>
    <scope>NUCLEOTIDE SEQUENCE [LARGE SCALE GENOMIC DNA]</scope>
    <source>
        <strain evidence="23">Gr-4</strain>
    </source>
</reference>
<name>A0A515ENS4_9BURK</name>
<dbReference type="GO" id="GO:0044205">
    <property type="term" value="P:'de novo' UMP biosynthetic process"/>
    <property type="evidence" value="ECO:0007669"/>
    <property type="project" value="UniProtKB-UniRule"/>
</dbReference>
<keyword evidence="8" id="KW-0479">Metal-binding</keyword>
<evidence type="ECO:0000259" key="21">
    <source>
        <dbReference type="PROSITE" id="PS51855"/>
    </source>
</evidence>
<comment type="similarity">
    <text evidence="4 19">Belongs to the CarB family.</text>
</comment>
<dbReference type="FunFam" id="3.30.470.20:FF:000007">
    <property type="entry name" value="Carbamoyl-phosphate synthase large chain"/>
    <property type="match status" value="1"/>
</dbReference>
<dbReference type="InterPro" id="IPR005483">
    <property type="entry name" value="CPSase_dom"/>
</dbReference>
<dbReference type="InterPro" id="IPR058047">
    <property type="entry name" value="CPSase_preATP-grasp"/>
</dbReference>
<feature type="binding site" evidence="19">
    <location>
        <position position="855"/>
    </location>
    <ligand>
        <name>Mg(2+)</name>
        <dbReference type="ChEBI" id="CHEBI:18420"/>
        <label>3</label>
    </ligand>
</feature>
<dbReference type="NCBIfam" id="NF009455">
    <property type="entry name" value="PRK12815.1"/>
    <property type="match status" value="1"/>
</dbReference>
<dbReference type="Gene3D" id="1.10.1030.10">
    <property type="entry name" value="Carbamoyl-phosphate synthetase, large subunit oligomerisation domain"/>
    <property type="match status" value="1"/>
</dbReference>
<dbReference type="Gene3D" id="3.40.50.20">
    <property type="match status" value="2"/>
</dbReference>
<comment type="catalytic activity">
    <reaction evidence="15 19">
        <text>hydrogencarbonate + NH4(+) + 2 ATP = carbamoyl phosphate + 2 ADP + phosphate + 2 H(+)</text>
        <dbReference type="Rhea" id="RHEA:18029"/>
        <dbReference type="ChEBI" id="CHEBI:15378"/>
        <dbReference type="ChEBI" id="CHEBI:17544"/>
        <dbReference type="ChEBI" id="CHEBI:28938"/>
        <dbReference type="ChEBI" id="CHEBI:30616"/>
        <dbReference type="ChEBI" id="CHEBI:43474"/>
        <dbReference type="ChEBI" id="CHEBI:58228"/>
        <dbReference type="ChEBI" id="CHEBI:456216"/>
        <dbReference type="EC" id="6.3.4.16"/>
    </reaction>
</comment>
<dbReference type="NCBIfam" id="NF003671">
    <property type="entry name" value="PRK05294.1"/>
    <property type="match status" value="1"/>
</dbReference>
<comment type="domain">
    <text evidence="19">The large subunit is composed of 2 ATP-grasp domains that are involved in binding the 2 ATP molecules needed for carbamoyl phosphate synthesis. The N-terminal ATP-grasp domain (referred to as the carboxyphosphate synthetic component) catalyzes the ATP-dependent phosphorylation of hydrogencarbonate to carboxyphosphate and the subsequent nucleophilic attack by ammonia to form a carbamate intermediate. The C-terminal ATP-grasp domain (referred to as the carbamoyl phosphate synthetic component) then catalyzes the phosphorylation of carbamate with the second ATP to form the end product carbamoyl phosphate. The reactive and unstable enzyme intermediates are sequentially channeled from one active site to the next through the interior of the protein over a distance of at least 96 A.</text>
</comment>
<dbReference type="GO" id="GO:0005524">
    <property type="term" value="F:ATP binding"/>
    <property type="evidence" value="ECO:0007669"/>
    <property type="project" value="UniProtKB-UniRule"/>
</dbReference>
<feature type="binding site" evidence="19">
    <location>
        <position position="169"/>
    </location>
    <ligand>
        <name>ATP</name>
        <dbReference type="ChEBI" id="CHEBI:30616"/>
        <label>1</label>
    </ligand>
</feature>
<dbReference type="InterPro" id="IPR016185">
    <property type="entry name" value="PreATP-grasp_dom_sf"/>
</dbReference>
<dbReference type="RefSeq" id="WP_142811131.1">
    <property type="nucleotide sequence ID" value="NZ_CP036282.1"/>
</dbReference>
<feature type="binding site" evidence="19">
    <location>
        <position position="857"/>
    </location>
    <ligand>
        <name>Mn(2+)</name>
        <dbReference type="ChEBI" id="CHEBI:29035"/>
        <label>4</label>
    </ligand>
</feature>
<dbReference type="GO" id="GO:0046872">
    <property type="term" value="F:metal ion binding"/>
    <property type="evidence" value="ECO:0007669"/>
    <property type="project" value="UniProtKB-KW"/>
</dbReference>
<dbReference type="FunFam" id="3.30.1490.20:FF:000001">
    <property type="entry name" value="Carbamoyl-phosphate synthase large chain"/>
    <property type="match status" value="1"/>
</dbReference>
<gene>
    <name evidence="19 22" type="primary">carB</name>
    <name evidence="22" type="ORF">EXZ61_09170</name>
</gene>
<dbReference type="PROSITE" id="PS50975">
    <property type="entry name" value="ATP_GRASP"/>
    <property type="match status" value="2"/>
</dbReference>
<keyword evidence="11 19" id="KW-0067">ATP-binding</keyword>
<evidence type="ECO:0000256" key="7">
    <source>
        <dbReference type="ARBA" id="ARBA00022605"/>
    </source>
</evidence>
<dbReference type="PROSITE" id="PS00866">
    <property type="entry name" value="CPSASE_1"/>
    <property type="match status" value="1"/>
</dbReference>
<evidence type="ECO:0000256" key="19">
    <source>
        <dbReference type="HAMAP-Rule" id="MF_01210"/>
    </source>
</evidence>
<feature type="binding site" evidence="19">
    <location>
        <position position="760"/>
    </location>
    <ligand>
        <name>ATP</name>
        <dbReference type="ChEBI" id="CHEBI:30616"/>
        <label>2</label>
    </ligand>
</feature>
<feature type="binding site" evidence="19">
    <location>
        <position position="299"/>
    </location>
    <ligand>
        <name>Mn(2+)</name>
        <dbReference type="ChEBI" id="CHEBI:29035"/>
        <label>2</label>
    </ligand>
</feature>